<protein>
    <submittedName>
        <fullName evidence="7">Response regulator</fullName>
    </submittedName>
</protein>
<gene>
    <name evidence="7" type="ORF">WCV66_05350</name>
</gene>
<dbReference type="InterPro" id="IPR009057">
    <property type="entry name" value="Homeodomain-like_sf"/>
</dbReference>
<dbReference type="InterPro" id="IPR018060">
    <property type="entry name" value="HTH_AraC"/>
</dbReference>
<dbReference type="PRINTS" id="PR00032">
    <property type="entry name" value="HTHARAC"/>
</dbReference>
<dbReference type="PROSITE" id="PS01124">
    <property type="entry name" value="HTH_ARAC_FAMILY_2"/>
    <property type="match status" value="1"/>
</dbReference>
<accession>A0ABZ2MW67</accession>
<name>A0ABZ2MW67_9BACI</name>
<dbReference type="SMART" id="SM00342">
    <property type="entry name" value="HTH_ARAC"/>
    <property type="match status" value="1"/>
</dbReference>
<dbReference type="PROSITE" id="PS00041">
    <property type="entry name" value="HTH_ARAC_FAMILY_1"/>
    <property type="match status" value="1"/>
</dbReference>
<dbReference type="Gene3D" id="1.10.10.60">
    <property type="entry name" value="Homeodomain-like"/>
    <property type="match status" value="2"/>
</dbReference>
<evidence type="ECO:0000313" key="7">
    <source>
        <dbReference type="EMBL" id="WXB89663.1"/>
    </source>
</evidence>
<dbReference type="EMBL" id="CP147403">
    <property type="protein sequence ID" value="WXB89663.1"/>
    <property type="molecule type" value="Genomic_DNA"/>
</dbReference>
<dbReference type="InterPro" id="IPR001789">
    <property type="entry name" value="Sig_transdc_resp-reg_receiver"/>
</dbReference>
<proteinExistence type="predicted"/>
<keyword evidence="3" id="KW-0804">Transcription</keyword>
<evidence type="ECO:0000259" key="6">
    <source>
        <dbReference type="PROSITE" id="PS50110"/>
    </source>
</evidence>
<evidence type="ECO:0000256" key="2">
    <source>
        <dbReference type="ARBA" id="ARBA00023125"/>
    </source>
</evidence>
<dbReference type="InterPro" id="IPR018062">
    <property type="entry name" value="HTH_AraC-typ_CS"/>
</dbReference>
<dbReference type="InterPro" id="IPR011006">
    <property type="entry name" value="CheY-like_superfamily"/>
</dbReference>
<evidence type="ECO:0000259" key="5">
    <source>
        <dbReference type="PROSITE" id="PS01124"/>
    </source>
</evidence>
<dbReference type="Pfam" id="PF12833">
    <property type="entry name" value="HTH_18"/>
    <property type="match status" value="1"/>
</dbReference>
<evidence type="ECO:0000256" key="3">
    <source>
        <dbReference type="ARBA" id="ARBA00023163"/>
    </source>
</evidence>
<dbReference type="Pfam" id="PF00072">
    <property type="entry name" value="Response_reg"/>
    <property type="match status" value="1"/>
</dbReference>
<dbReference type="Proteomes" id="UP001368328">
    <property type="component" value="Chromosome"/>
</dbReference>
<dbReference type="SUPFAM" id="SSF46689">
    <property type="entry name" value="Homeodomain-like"/>
    <property type="match status" value="2"/>
</dbReference>
<feature type="domain" description="Response regulatory" evidence="6">
    <location>
        <begin position="2"/>
        <end position="119"/>
    </location>
</feature>
<dbReference type="PANTHER" id="PTHR43280">
    <property type="entry name" value="ARAC-FAMILY TRANSCRIPTIONAL REGULATOR"/>
    <property type="match status" value="1"/>
</dbReference>
<evidence type="ECO:0000256" key="4">
    <source>
        <dbReference type="PROSITE-ProRule" id="PRU00169"/>
    </source>
</evidence>
<keyword evidence="8" id="KW-1185">Reference proteome</keyword>
<feature type="modified residue" description="4-aspartylphosphate" evidence="4">
    <location>
        <position position="54"/>
    </location>
</feature>
<dbReference type="CDD" id="cd17536">
    <property type="entry name" value="REC_YesN-like"/>
    <property type="match status" value="1"/>
</dbReference>
<organism evidence="7 8">
    <name type="scientific">Metabacillus rhizosphaerae</name>
    <dbReference type="NCBI Taxonomy" id="3117747"/>
    <lineage>
        <taxon>Bacteria</taxon>
        <taxon>Bacillati</taxon>
        <taxon>Bacillota</taxon>
        <taxon>Bacilli</taxon>
        <taxon>Bacillales</taxon>
        <taxon>Bacillaceae</taxon>
        <taxon>Metabacillus</taxon>
    </lineage>
</organism>
<dbReference type="Gene3D" id="3.40.50.2300">
    <property type="match status" value="1"/>
</dbReference>
<dbReference type="SUPFAM" id="SSF52172">
    <property type="entry name" value="CheY-like"/>
    <property type="match status" value="1"/>
</dbReference>
<dbReference type="PROSITE" id="PS50110">
    <property type="entry name" value="RESPONSE_REGULATORY"/>
    <property type="match status" value="1"/>
</dbReference>
<dbReference type="RefSeq" id="WP_338788166.1">
    <property type="nucleotide sequence ID" value="NZ_CP147403.1"/>
</dbReference>
<dbReference type="SMART" id="SM00448">
    <property type="entry name" value="REC"/>
    <property type="match status" value="1"/>
</dbReference>
<evidence type="ECO:0000256" key="1">
    <source>
        <dbReference type="ARBA" id="ARBA00023015"/>
    </source>
</evidence>
<keyword evidence="2" id="KW-0238">DNA-binding</keyword>
<reference evidence="7 8" key="1">
    <citation type="submission" date="2024-02" db="EMBL/GenBank/DDBJ databases">
        <title>Seven novel Bacillus-like species.</title>
        <authorList>
            <person name="Liu G."/>
        </authorList>
    </citation>
    <scope>NUCLEOTIDE SEQUENCE [LARGE SCALE GENOMIC DNA]</scope>
    <source>
        <strain evidence="7 8">FJAT-53654</strain>
    </source>
</reference>
<keyword evidence="4" id="KW-0597">Phosphoprotein</keyword>
<feature type="domain" description="HTH araC/xylS-type" evidence="5">
    <location>
        <begin position="432"/>
        <end position="530"/>
    </location>
</feature>
<keyword evidence="1" id="KW-0805">Transcription regulation</keyword>
<sequence length="533" mass="62722">MKVLIVDDEEDVRQSIRLLIPWSEYGIKQVLEACDGNNAIDIVMTEKPEFIFTDIIMPGKNGTELLTWLQQNHNQGKTIVISGHDDFKYIQHTLKNGGLDYILKPIDRYEIIKSFENALNNWKVEEAKRNIDVKRNQVISQTKPAFLDKMFSNLILQPHSNQIAFEELNKEFHIRNYNQFQMAILSTDMLQEKILQKYANHIDKLDFILLNICNEILAKSAEGYAFKHLNKENEIVLIIWKNFNHFDAKLRKINDAFMEILHTPFHIGISSINLFPGGLQIGYKEAKLSLRQSNYLVGQEYIHQFKGKASEISNTLFFSDYSEAIVIAIKSNEKKQIDKAISKFIQAIKELNSVTLDQLEYWRHEFYLMKSYLFKEISFEEKFELIHKHVYFPLNKDGRLYLDLFKKELTQYCEVFAEKLADERRKNQNIIFDIKRYIDNNYHEHLLLQSIADQFFISREYISRKFKQEFGLNPSDYIEKIRIEKAKILLMNNDLYISDVASAVGYQDGRYFSKVFKKVVGVTPMIYKSSLKN</sequence>
<dbReference type="InterPro" id="IPR020449">
    <property type="entry name" value="Tscrpt_reg_AraC-type_HTH"/>
</dbReference>
<dbReference type="PANTHER" id="PTHR43280:SF2">
    <property type="entry name" value="HTH-TYPE TRANSCRIPTIONAL REGULATOR EXSA"/>
    <property type="match status" value="1"/>
</dbReference>
<evidence type="ECO:0000313" key="8">
    <source>
        <dbReference type="Proteomes" id="UP001368328"/>
    </source>
</evidence>